<dbReference type="EMBL" id="VZSW01000080">
    <property type="protein sequence ID" value="NXY30049.1"/>
    <property type="molecule type" value="Genomic_DNA"/>
</dbReference>
<dbReference type="PANTHER" id="PTHR12400:SF4">
    <property type="entry name" value="INOSITOL-TRISPHOSPHATE 3-KINASE B"/>
    <property type="match status" value="1"/>
</dbReference>
<feature type="non-terminal residue" evidence="6">
    <location>
        <position position="1"/>
    </location>
</feature>
<dbReference type="Gene3D" id="3.30.470.160">
    <property type="entry name" value="Inositol polyphosphate kinase"/>
    <property type="match status" value="1"/>
</dbReference>
<dbReference type="GO" id="GO:0000828">
    <property type="term" value="F:inositol hexakisphosphate kinase activity"/>
    <property type="evidence" value="ECO:0007669"/>
    <property type="project" value="TreeGrafter"/>
</dbReference>
<dbReference type="Pfam" id="PF03770">
    <property type="entry name" value="IPK"/>
    <property type="match status" value="1"/>
</dbReference>
<comment type="similarity">
    <text evidence="1 4">Belongs to the inositol phosphokinase (IPK) family.</text>
</comment>
<sequence length="370" mass="40905">SIPAVIVTDLGGPEEEAGAVPPGSLPVRKLSSSSASSTGFSSSWEESEEDISSDPERTLDQTPAFLQTLDQQKPRVSKSWRKIKNMVHWSPFVMSFKKKYPWIQLAGHAGTEHGEGQSDARALHYPRLMSFFWSSLRPPLGPGCAAGWWQEGLRPPSLAKAQPRHGGDACAAGKAGGVCGREESFFPLLSPDVKLELACRAVGREEAGNTFHRRGGEKGRGPGAAKWPRLAHTCCCGKGTGLKDGTVNRDFKKTRTKEQVMEAFSEFTRGNRNVLNSYLNRLKGIRATLETSPFFKCHEVIGSSLLFIHDKQEQAKVWMIDFGKTTPLPEGQVLQHNVPWVEGNREDGYLWGLDNLIQILTELSQREELH</sequence>
<dbReference type="GO" id="GO:0032958">
    <property type="term" value="P:inositol phosphate biosynthetic process"/>
    <property type="evidence" value="ECO:0007669"/>
    <property type="project" value="InterPro"/>
</dbReference>
<evidence type="ECO:0000256" key="1">
    <source>
        <dbReference type="ARBA" id="ARBA00007374"/>
    </source>
</evidence>
<keyword evidence="3 4" id="KW-0418">Kinase</keyword>
<organism evidence="6 7">
    <name type="scientific">Pomatorhinus ruficollis</name>
    <name type="common">streak-breasted scimitar babbler</name>
    <dbReference type="NCBI Taxonomy" id="932028"/>
    <lineage>
        <taxon>Eukaryota</taxon>
        <taxon>Metazoa</taxon>
        <taxon>Chordata</taxon>
        <taxon>Craniata</taxon>
        <taxon>Vertebrata</taxon>
        <taxon>Euteleostomi</taxon>
        <taxon>Archelosauria</taxon>
        <taxon>Archosauria</taxon>
        <taxon>Dinosauria</taxon>
        <taxon>Saurischia</taxon>
        <taxon>Theropoda</taxon>
        <taxon>Coelurosauria</taxon>
        <taxon>Aves</taxon>
        <taxon>Neognathae</taxon>
        <taxon>Neoaves</taxon>
        <taxon>Telluraves</taxon>
        <taxon>Australaves</taxon>
        <taxon>Passeriformes</taxon>
        <taxon>Sylvioidea</taxon>
        <taxon>Timaliidae</taxon>
        <taxon>Pomatorhinus</taxon>
    </lineage>
</organism>
<evidence type="ECO:0000256" key="4">
    <source>
        <dbReference type="RuleBase" id="RU363090"/>
    </source>
</evidence>
<dbReference type="EC" id="2.7.-.-" evidence="4"/>
<gene>
    <name evidence="6" type="primary">Itpkb</name>
    <name evidence="6" type="ORF">PORRUF_R11607</name>
</gene>
<dbReference type="Proteomes" id="UP000572837">
    <property type="component" value="Unassembled WGS sequence"/>
</dbReference>
<dbReference type="GO" id="GO:0005737">
    <property type="term" value="C:cytoplasm"/>
    <property type="evidence" value="ECO:0007669"/>
    <property type="project" value="TreeGrafter"/>
</dbReference>
<keyword evidence="2 4" id="KW-0808">Transferase</keyword>
<dbReference type="SUPFAM" id="SSF56104">
    <property type="entry name" value="SAICAR synthase-like"/>
    <property type="match status" value="1"/>
</dbReference>
<name>A0A7L4INU2_9PASS</name>
<dbReference type="InterPro" id="IPR038286">
    <property type="entry name" value="IPK_sf"/>
</dbReference>
<evidence type="ECO:0000256" key="5">
    <source>
        <dbReference type="SAM" id="MobiDB-lite"/>
    </source>
</evidence>
<feature type="non-terminal residue" evidence="6">
    <location>
        <position position="370"/>
    </location>
</feature>
<proteinExistence type="inferred from homology"/>
<evidence type="ECO:0000313" key="7">
    <source>
        <dbReference type="Proteomes" id="UP000572837"/>
    </source>
</evidence>
<evidence type="ECO:0000256" key="2">
    <source>
        <dbReference type="ARBA" id="ARBA00022679"/>
    </source>
</evidence>
<feature type="region of interest" description="Disordered" evidence="5">
    <location>
        <begin position="1"/>
        <end position="57"/>
    </location>
</feature>
<dbReference type="GO" id="GO:0046854">
    <property type="term" value="P:phosphatidylinositol phosphate biosynthetic process"/>
    <property type="evidence" value="ECO:0007669"/>
    <property type="project" value="TreeGrafter"/>
</dbReference>
<evidence type="ECO:0000313" key="6">
    <source>
        <dbReference type="EMBL" id="NXY30049.1"/>
    </source>
</evidence>
<dbReference type="PANTHER" id="PTHR12400">
    <property type="entry name" value="INOSITOL POLYPHOSPHATE KINASE"/>
    <property type="match status" value="1"/>
</dbReference>
<evidence type="ECO:0000256" key="3">
    <source>
        <dbReference type="ARBA" id="ARBA00022777"/>
    </source>
</evidence>
<accession>A0A7L4INU2</accession>
<dbReference type="InterPro" id="IPR005522">
    <property type="entry name" value="IPK"/>
</dbReference>
<dbReference type="AlphaFoldDB" id="A0A7L4INU2"/>
<dbReference type="GO" id="GO:0005634">
    <property type="term" value="C:nucleus"/>
    <property type="evidence" value="ECO:0007669"/>
    <property type="project" value="TreeGrafter"/>
</dbReference>
<keyword evidence="7" id="KW-1185">Reference proteome</keyword>
<protein>
    <recommendedName>
        <fullName evidence="4">Kinase</fullName>
        <ecNumber evidence="4">2.7.-.-</ecNumber>
    </recommendedName>
</protein>
<comment type="caution">
    <text evidence="6">The sequence shown here is derived from an EMBL/GenBank/DDBJ whole genome shotgun (WGS) entry which is preliminary data.</text>
</comment>
<feature type="compositionally biased region" description="Low complexity" evidence="5">
    <location>
        <begin position="31"/>
        <end position="44"/>
    </location>
</feature>
<reference evidence="6 7" key="1">
    <citation type="submission" date="2020-02" db="EMBL/GenBank/DDBJ databases">
        <title>Bird 10,000 Genomes (B10K) Project - Family phase.</title>
        <authorList>
            <person name="Zhang G."/>
        </authorList>
    </citation>
    <scope>NUCLEOTIDE SEQUENCE [LARGE SCALE GENOMIC DNA]</scope>
    <source>
        <strain evidence="6">B10K-IZ-033-81</strain>
        <tissue evidence="6">Muscle</tissue>
    </source>
</reference>